<evidence type="ECO:0000256" key="1">
    <source>
        <dbReference type="SAM" id="MobiDB-lite"/>
    </source>
</evidence>
<feature type="region of interest" description="Disordered" evidence="1">
    <location>
        <begin position="1"/>
        <end position="25"/>
    </location>
</feature>
<dbReference type="AlphaFoldDB" id="A0A8R1IP17"/>
<keyword evidence="2" id="KW-0472">Membrane</keyword>
<reference evidence="4" key="1">
    <citation type="submission" date="2010-08" db="EMBL/GenBank/DDBJ databases">
        <authorList>
            <consortium name="Caenorhabditis japonica Sequencing Consortium"/>
            <person name="Wilson R.K."/>
        </authorList>
    </citation>
    <scope>NUCLEOTIDE SEQUENCE [LARGE SCALE GENOMIC DNA]</scope>
    <source>
        <strain evidence="4">DF5081</strain>
    </source>
</reference>
<dbReference type="EnsemblMetazoa" id="CJA38965.1">
    <property type="protein sequence ID" value="CJA38965.1"/>
    <property type="gene ID" value="WBGene00214812"/>
</dbReference>
<organism evidence="3 4">
    <name type="scientific">Caenorhabditis japonica</name>
    <dbReference type="NCBI Taxonomy" id="281687"/>
    <lineage>
        <taxon>Eukaryota</taxon>
        <taxon>Metazoa</taxon>
        <taxon>Ecdysozoa</taxon>
        <taxon>Nematoda</taxon>
        <taxon>Chromadorea</taxon>
        <taxon>Rhabditida</taxon>
        <taxon>Rhabditina</taxon>
        <taxon>Rhabditomorpha</taxon>
        <taxon>Rhabditoidea</taxon>
        <taxon>Rhabditidae</taxon>
        <taxon>Peloderinae</taxon>
        <taxon>Caenorhabditis</taxon>
    </lineage>
</organism>
<evidence type="ECO:0000313" key="4">
    <source>
        <dbReference type="Proteomes" id="UP000005237"/>
    </source>
</evidence>
<reference evidence="3" key="2">
    <citation type="submission" date="2022-06" db="UniProtKB">
        <authorList>
            <consortium name="EnsemblMetazoa"/>
        </authorList>
    </citation>
    <scope>IDENTIFICATION</scope>
    <source>
        <strain evidence="3">DF5081</strain>
    </source>
</reference>
<keyword evidence="2" id="KW-1133">Transmembrane helix</keyword>
<name>A0A8R1IP17_CAEJA</name>
<evidence type="ECO:0000256" key="2">
    <source>
        <dbReference type="SAM" id="Phobius"/>
    </source>
</evidence>
<protein>
    <submittedName>
        <fullName evidence="3">Uncharacterized protein</fullName>
    </submittedName>
</protein>
<feature type="transmembrane region" description="Helical" evidence="2">
    <location>
        <begin position="71"/>
        <end position="95"/>
    </location>
</feature>
<dbReference type="Proteomes" id="UP000005237">
    <property type="component" value="Unassembled WGS sequence"/>
</dbReference>
<accession>A0A8R1IP17</accession>
<evidence type="ECO:0000313" key="3">
    <source>
        <dbReference type="EnsemblMetazoa" id="CJA38965.1"/>
    </source>
</evidence>
<feature type="compositionally biased region" description="Basic and acidic residues" evidence="1">
    <location>
        <begin position="1"/>
        <end position="22"/>
    </location>
</feature>
<keyword evidence="4" id="KW-1185">Reference proteome</keyword>
<proteinExistence type="predicted"/>
<sequence>MKKCRESGFDLEEREKESEKGKDRKKKQQNVEELWKRAIRIAFTIRVRKLVMSLLMLFGIGRCIQHNRRAIAVNGFIIVFLIIYTTIGGFVFLNFEFEYQQYMKQNATLEKRICIESLLNREKRLRLTRASDVAAMIAERCLTEKSSGRRSEELATEKTLERLSDISLRHDEWFRRRQQ</sequence>
<keyword evidence="2" id="KW-0812">Transmembrane</keyword>